<evidence type="ECO:0000313" key="14">
    <source>
        <dbReference type="EMBL" id="WAR44232.1"/>
    </source>
</evidence>
<feature type="domain" description="HPt" evidence="13">
    <location>
        <begin position="145"/>
        <end position="249"/>
    </location>
</feature>
<dbReference type="PROSITE" id="PS50894">
    <property type="entry name" value="HPT"/>
    <property type="match status" value="1"/>
</dbReference>
<feature type="modified residue" description="4-aspartylphosphate" evidence="11">
    <location>
        <position position="56"/>
    </location>
</feature>
<proteinExistence type="predicted"/>
<evidence type="ECO:0000256" key="3">
    <source>
        <dbReference type="ARBA" id="ARBA00022553"/>
    </source>
</evidence>
<evidence type="ECO:0000256" key="2">
    <source>
        <dbReference type="ARBA" id="ARBA00022475"/>
    </source>
</evidence>
<dbReference type="Pfam" id="PF01627">
    <property type="entry name" value="Hpt"/>
    <property type="match status" value="1"/>
</dbReference>
<dbReference type="InterPro" id="IPR036641">
    <property type="entry name" value="HPT_dom_sf"/>
</dbReference>
<dbReference type="SUPFAM" id="SSF47226">
    <property type="entry name" value="Histidine-containing phosphotransfer domain, HPT domain"/>
    <property type="match status" value="1"/>
</dbReference>
<feature type="domain" description="Response regulatory" evidence="12">
    <location>
        <begin position="7"/>
        <end position="123"/>
    </location>
</feature>
<comment type="subcellular location">
    <subcellularLocation>
        <location evidence="1">Cell membrane</location>
        <topology evidence="1">Multi-pass membrane protein</topology>
    </subcellularLocation>
</comment>
<dbReference type="SMART" id="SM00448">
    <property type="entry name" value="REC"/>
    <property type="match status" value="1"/>
</dbReference>
<feature type="modified residue" description="Phosphohistidine" evidence="10">
    <location>
        <position position="184"/>
    </location>
</feature>
<dbReference type="CDD" id="cd17546">
    <property type="entry name" value="REC_hyHK_CKI1_RcsC-like"/>
    <property type="match status" value="1"/>
</dbReference>
<dbReference type="CDD" id="cd00088">
    <property type="entry name" value="HPT"/>
    <property type="match status" value="1"/>
</dbReference>
<dbReference type="InterPro" id="IPR008207">
    <property type="entry name" value="Sig_transdc_His_kin_Hpt_dom"/>
</dbReference>
<organism evidence="14 15">
    <name type="scientific">Methylomonas rapida</name>
    <dbReference type="NCBI Taxonomy" id="2963939"/>
    <lineage>
        <taxon>Bacteria</taxon>
        <taxon>Pseudomonadati</taxon>
        <taxon>Pseudomonadota</taxon>
        <taxon>Gammaproteobacteria</taxon>
        <taxon>Methylococcales</taxon>
        <taxon>Methylococcaceae</taxon>
        <taxon>Methylomonas</taxon>
    </lineage>
</organism>
<evidence type="ECO:0000256" key="7">
    <source>
        <dbReference type="ARBA" id="ARBA00022989"/>
    </source>
</evidence>
<name>A0ABY7GG36_9GAMM</name>
<keyword evidence="5" id="KW-0547">Nucleotide-binding</keyword>
<keyword evidence="6" id="KW-0067">ATP-binding</keyword>
<reference evidence="14" key="1">
    <citation type="submission" date="2022-11" db="EMBL/GenBank/DDBJ databases">
        <title>Methylomonas rapida sp. nov., Carotenoid-Producing Obligate Methanotrophs with High Growth Characteristics and Biotechnological Potential.</title>
        <authorList>
            <person name="Tikhonova E.N."/>
            <person name="Suleimanov R.Z."/>
            <person name="Miroshnikov K."/>
            <person name="Oshkin I.Y."/>
            <person name="Belova S.E."/>
            <person name="Danilova O.V."/>
            <person name="Ashikhmin A."/>
            <person name="Konopkin A."/>
            <person name="But S.Y."/>
            <person name="Khmelenina V.N."/>
            <person name="Kuznetsov N."/>
            <person name="Pimenov N.V."/>
            <person name="Dedysh S.N."/>
        </authorList>
    </citation>
    <scope>NUCLEOTIDE SEQUENCE</scope>
    <source>
        <strain evidence="14">MP1</strain>
    </source>
</reference>
<keyword evidence="15" id="KW-1185">Reference proteome</keyword>
<dbReference type="EMBL" id="CP113517">
    <property type="protein sequence ID" value="WAR44232.1"/>
    <property type="molecule type" value="Genomic_DNA"/>
</dbReference>
<evidence type="ECO:0000259" key="13">
    <source>
        <dbReference type="PROSITE" id="PS50894"/>
    </source>
</evidence>
<dbReference type="PANTHER" id="PTHR45339:SF1">
    <property type="entry name" value="HYBRID SIGNAL TRANSDUCTION HISTIDINE KINASE J"/>
    <property type="match status" value="1"/>
</dbReference>
<evidence type="ECO:0000256" key="5">
    <source>
        <dbReference type="ARBA" id="ARBA00022741"/>
    </source>
</evidence>
<keyword evidence="3 11" id="KW-0597">Phosphoprotein</keyword>
<keyword evidence="9" id="KW-0472">Membrane</keyword>
<protein>
    <submittedName>
        <fullName evidence="14">Response regulator</fullName>
    </submittedName>
</protein>
<dbReference type="PANTHER" id="PTHR45339">
    <property type="entry name" value="HYBRID SIGNAL TRANSDUCTION HISTIDINE KINASE J"/>
    <property type="match status" value="1"/>
</dbReference>
<evidence type="ECO:0000313" key="15">
    <source>
        <dbReference type="Proteomes" id="UP001162780"/>
    </source>
</evidence>
<evidence type="ECO:0000256" key="4">
    <source>
        <dbReference type="ARBA" id="ARBA00022692"/>
    </source>
</evidence>
<evidence type="ECO:0000256" key="11">
    <source>
        <dbReference type="PROSITE-ProRule" id="PRU00169"/>
    </source>
</evidence>
<dbReference type="SUPFAM" id="SSF52172">
    <property type="entry name" value="CheY-like"/>
    <property type="match status" value="1"/>
</dbReference>
<accession>A0ABY7GG36</accession>
<gene>
    <name evidence="14" type="ORF">NM686_017915</name>
</gene>
<dbReference type="InterPro" id="IPR001789">
    <property type="entry name" value="Sig_transdc_resp-reg_receiver"/>
</dbReference>
<dbReference type="RefSeq" id="WP_255189208.1">
    <property type="nucleotide sequence ID" value="NZ_CP113517.1"/>
</dbReference>
<sequence>MNLTALSILIADDNEMNRWLLAEQMHYWSEDISLARDGQEAWELLQKKRYSLVFIDVNMPVMNGYELIRKIKSELTEPVVPMIAVTAHVQSQDRHLLIAEGFNDCLIKPIVLADLQRVVAKWCMPFVVDNSDYYADKLLEKVEHNRELGRIFLQKLFAETPDQLASLERALQNQQIRPAWEIAHKLHGTFCFYGFADFRTLAKRLEQLLWEADLASAMRQFKKLAAKFSDLQNMQTSLLQRLNTEMERATDLGFRQK</sequence>
<evidence type="ECO:0000256" key="9">
    <source>
        <dbReference type="ARBA" id="ARBA00023136"/>
    </source>
</evidence>
<dbReference type="Proteomes" id="UP001162780">
    <property type="component" value="Chromosome"/>
</dbReference>
<keyword evidence="7" id="KW-1133">Transmembrane helix</keyword>
<dbReference type="InterPro" id="IPR011006">
    <property type="entry name" value="CheY-like_superfamily"/>
</dbReference>
<dbReference type="Gene3D" id="1.20.120.160">
    <property type="entry name" value="HPT domain"/>
    <property type="match status" value="1"/>
</dbReference>
<evidence type="ECO:0000256" key="10">
    <source>
        <dbReference type="PROSITE-ProRule" id="PRU00110"/>
    </source>
</evidence>
<evidence type="ECO:0000256" key="1">
    <source>
        <dbReference type="ARBA" id="ARBA00004651"/>
    </source>
</evidence>
<dbReference type="PROSITE" id="PS50110">
    <property type="entry name" value="RESPONSE_REGULATORY"/>
    <property type="match status" value="1"/>
</dbReference>
<keyword evidence="4" id="KW-0812">Transmembrane</keyword>
<keyword evidence="2" id="KW-1003">Cell membrane</keyword>
<evidence type="ECO:0000259" key="12">
    <source>
        <dbReference type="PROSITE" id="PS50110"/>
    </source>
</evidence>
<dbReference type="Pfam" id="PF00072">
    <property type="entry name" value="Response_reg"/>
    <property type="match status" value="1"/>
</dbReference>
<dbReference type="Gene3D" id="3.40.50.2300">
    <property type="match status" value="1"/>
</dbReference>
<evidence type="ECO:0000256" key="6">
    <source>
        <dbReference type="ARBA" id="ARBA00022840"/>
    </source>
</evidence>
<keyword evidence="8" id="KW-0902">Two-component regulatory system</keyword>
<evidence type="ECO:0000256" key="8">
    <source>
        <dbReference type="ARBA" id="ARBA00023012"/>
    </source>
</evidence>